<keyword evidence="2" id="KW-0539">Nucleus</keyword>
<reference evidence="4 5" key="1">
    <citation type="submission" date="2024-04" db="EMBL/GenBank/DDBJ databases">
        <authorList>
            <person name="Rising A."/>
            <person name="Reimegard J."/>
            <person name="Sonavane S."/>
            <person name="Akerstrom W."/>
            <person name="Nylinder S."/>
            <person name="Hedman E."/>
            <person name="Kallberg Y."/>
        </authorList>
    </citation>
    <scope>NUCLEOTIDE SEQUENCE [LARGE SCALE GENOMIC DNA]</scope>
</reference>
<dbReference type="PANTHER" id="PTHR46147:SF3">
    <property type="entry name" value="HISTONE-LYSINE N-METHYLTRANSFERASE ASH1"/>
    <property type="match status" value="1"/>
</dbReference>
<feature type="region of interest" description="Disordered" evidence="3">
    <location>
        <begin position="29"/>
        <end position="85"/>
    </location>
</feature>
<name>A0AAV2ACT8_9ARAC</name>
<comment type="caution">
    <text evidence="4">The sequence shown here is derived from an EMBL/GenBank/DDBJ whole genome shotgun (WGS) entry which is preliminary data.</text>
</comment>
<evidence type="ECO:0000256" key="2">
    <source>
        <dbReference type="ARBA" id="ARBA00023242"/>
    </source>
</evidence>
<dbReference type="GO" id="GO:0006355">
    <property type="term" value="P:regulation of DNA-templated transcription"/>
    <property type="evidence" value="ECO:0007669"/>
    <property type="project" value="TreeGrafter"/>
</dbReference>
<feature type="compositionally biased region" description="Basic and acidic residues" evidence="3">
    <location>
        <begin position="57"/>
        <end position="85"/>
    </location>
</feature>
<feature type="compositionally biased region" description="Basic and acidic residues" evidence="3">
    <location>
        <begin position="41"/>
        <end position="50"/>
    </location>
</feature>
<accession>A0AAV2ACT8</accession>
<dbReference type="PANTHER" id="PTHR46147">
    <property type="entry name" value="HISTONE-LYSINE N-METHYLTRANSFERASE ASH1"/>
    <property type="match status" value="1"/>
</dbReference>
<evidence type="ECO:0000313" key="5">
    <source>
        <dbReference type="Proteomes" id="UP001497382"/>
    </source>
</evidence>
<evidence type="ECO:0000256" key="3">
    <source>
        <dbReference type="SAM" id="MobiDB-lite"/>
    </source>
</evidence>
<keyword evidence="5" id="KW-1185">Reference proteome</keyword>
<dbReference type="AlphaFoldDB" id="A0AAV2ACT8"/>
<organism evidence="4 5">
    <name type="scientific">Larinioides sclopetarius</name>
    <dbReference type="NCBI Taxonomy" id="280406"/>
    <lineage>
        <taxon>Eukaryota</taxon>
        <taxon>Metazoa</taxon>
        <taxon>Ecdysozoa</taxon>
        <taxon>Arthropoda</taxon>
        <taxon>Chelicerata</taxon>
        <taxon>Arachnida</taxon>
        <taxon>Araneae</taxon>
        <taxon>Araneomorphae</taxon>
        <taxon>Entelegynae</taxon>
        <taxon>Araneoidea</taxon>
        <taxon>Araneidae</taxon>
        <taxon>Larinioides</taxon>
    </lineage>
</organism>
<sequence length="127" mass="14859">MTIFLPPFFRYPVCTKKYAFEHFEKRRNPKRTFLPHTVPSEYRKKGEKGTPSHKKSSKAEEKRKRGASKDIDTRLEESPESREQKRTRLNQLLLKLLSAVPCKQTVDLSYLLEGGLGKRIRRKAILS</sequence>
<dbReference type="GO" id="GO:0042800">
    <property type="term" value="F:histone H3K4 methyltransferase activity"/>
    <property type="evidence" value="ECO:0007669"/>
    <property type="project" value="TreeGrafter"/>
</dbReference>
<protein>
    <submittedName>
        <fullName evidence="4">Uncharacterized protein</fullName>
    </submittedName>
</protein>
<dbReference type="Proteomes" id="UP001497382">
    <property type="component" value="Unassembled WGS sequence"/>
</dbReference>
<proteinExistence type="predicted"/>
<gene>
    <name evidence="4" type="ORF">LARSCL_LOCUS11769</name>
</gene>
<dbReference type="GO" id="GO:0005654">
    <property type="term" value="C:nucleoplasm"/>
    <property type="evidence" value="ECO:0007669"/>
    <property type="project" value="TreeGrafter"/>
</dbReference>
<dbReference type="EMBL" id="CAXIEN010000149">
    <property type="protein sequence ID" value="CAL1281772.1"/>
    <property type="molecule type" value="Genomic_DNA"/>
</dbReference>
<evidence type="ECO:0000256" key="1">
    <source>
        <dbReference type="ARBA" id="ARBA00004123"/>
    </source>
</evidence>
<evidence type="ECO:0000313" key="4">
    <source>
        <dbReference type="EMBL" id="CAL1281772.1"/>
    </source>
</evidence>
<comment type="subcellular location">
    <subcellularLocation>
        <location evidence="1">Nucleus</location>
    </subcellularLocation>
</comment>